<name>A0AAV8CIX4_9POAL</name>
<dbReference type="FunFam" id="1.20.1280.50:FF:000023">
    <property type="entry name" value="F-box/LRR-repeat protein 4"/>
    <property type="match status" value="1"/>
</dbReference>
<organism evidence="1 2">
    <name type="scientific">Rhynchospora pubera</name>
    <dbReference type="NCBI Taxonomy" id="906938"/>
    <lineage>
        <taxon>Eukaryota</taxon>
        <taxon>Viridiplantae</taxon>
        <taxon>Streptophyta</taxon>
        <taxon>Embryophyta</taxon>
        <taxon>Tracheophyta</taxon>
        <taxon>Spermatophyta</taxon>
        <taxon>Magnoliopsida</taxon>
        <taxon>Liliopsida</taxon>
        <taxon>Poales</taxon>
        <taxon>Cyperaceae</taxon>
        <taxon>Cyperoideae</taxon>
        <taxon>Rhynchosporeae</taxon>
        <taxon>Rhynchospora</taxon>
    </lineage>
</organism>
<dbReference type="GO" id="GO:0031146">
    <property type="term" value="P:SCF-dependent proteasomal ubiquitin-dependent protein catabolic process"/>
    <property type="evidence" value="ECO:0007669"/>
    <property type="project" value="TreeGrafter"/>
</dbReference>
<comment type="caution">
    <text evidence="1">The sequence shown here is derived from an EMBL/GenBank/DDBJ whole genome shotgun (WGS) entry which is preliminary data.</text>
</comment>
<accession>A0AAV8CIX4</accession>
<dbReference type="Pfam" id="PF13516">
    <property type="entry name" value="LRR_6"/>
    <property type="match status" value="1"/>
</dbReference>
<dbReference type="FunFam" id="3.80.10.10:FF:002365">
    <property type="entry name" value="F-box and leucine-rich repeat protein 13"/>
    <property type="match status" value="1"/>
</dbReference>
<dbReference type="PANTHER" id="PTHR13318:SF182">
    <property type="entry name" value="F-BOX_LRR-REPEAT PROTEIN 14"/>
    <property type="match status" value="1"/>
</dbReference>
<dbReference type="AlphaFoldDB" id="A0AAV8CIX4"/>
<proteinExistence type="predicted"/>
<dbReference type="Gene3D" id="1.20.1280.50">
    <property type="match status" value="1"/>
</dbReference>
<protein>
    <submittedName>
        <fullName evidence="1">F-box/LRR-repeat protein 14</fullName>
    </submittedName>
</protein>
<dbReference type="Gene3D" id="3.80.10.10">
    <property type="entry name" value="Ribonuclease Inhibitor"/>
    <property type="match status" value="3"/>
</dbReference>
<evidence type="ECO:0000313" key="2">
    <source>
        <dbReference type="Proteomes" id="UP001140206"/>
    </source>
</evidence>
<evidence type="ECO:0000313" key="1">
    <source>
        <dbReference type="EMBL" id="KAJ4754422.1"/>
    </source>
</evidence>
<dbReference type="Proteomes" id="UP001140206">
    <property type="component" value="Chromosome 5"/>
</dbReference>
<dbReference type="GO" id="GO:0019005">
    <property type="term" value="C:SCF ubiquitin ligase complex"/>
    <property type="evidence" value="ECO:0007669"/>
    <property type="project" value="TreeGrafter"/>
</dbReference>
<reference evidence="1" key="1">
    <citation type="submission" date="2022-08" db="EMBL/GenBank/DDBJ databases">
        <authorList>
            <person name="Marques A."/>
        </authorList>
    </citation>
    <scope>NUCLEOTIDE SEQUENCE</scope>
    <source>
        <strain evidence="1">RhyPub2mFocal</strain>
        <tissue evidence="1">Leaves</tissue>
    </source>
</reference>
<dbReference type="InterPro" id="IPR006553">
    <property type="entry name" value="Leu-rich_rpt_Cys-con_subtyp"/>
</dbReference>
<dbReference type="FunFam" id="3.80.10.10:FF:000690">
    <property type="entry name" value="F-box/LRR-repeat protein 14"/>
    <property type="match status" value="1"/>
</dbReference>
<dbReference type="PANTHER" id="PTHR13318">
    <property type="entry name" value="PARTNER OF PAIRED, ISOFORM B-RELATED"/>
    <property type="match status" value="1"/>
</dbReference>
<sequence length="502" mass="55553">MQAFVFLWHLKGIKGPIREIPSWHHPGDNASDDSDLTEVQMEDLPEVLISDIVRRLHKTSDQNSFSLVSKHFYTIEADLRNSIRVGCGLDPAAEALASLCRRFPNLTKVEIAYSGWMSTFGKQLDNQALSILSTNCQSLTDLTLSFCSFITDSGLRCLTSCQKLTSLKLNFAPAISSSGLLSIVVGCKNLSMLHLIHCMKVTSVEWLEYIGKMGSLEDLCIVKCRGISEDSLVKLGPGWKRLRKLEFRKDPHNMNPKTHNPFSGESWHLRQISCEILKEVSLVNCVIEPERGLSFLLSSCASLEKLTLDTCTGLRDSDFITLSQNSHGLRSISLRLFSQSSSYQATLTDASFRALSINCPTLEEVELAFCDSEFPAASSITIEGILAVINSCSFRVLVLKSACFFNDVAMEALSSASFLECLEIERCQEVTDFGIGFVSKFPCLANLTICKCLGVTDDGLKLLVESKMLDSLVVKDCPRISDQGVQGVARQVAYSQDLSWLF</sequence>
<dbReference type="InterPro" id="IPR001611">
    <property type="entry name" value="Leu-rich_rpt"/>
</dbReference>
<gene>
    <name evidence="1" type="ORF">LUZ62_088827</name>
</gene>
<dbReference type="SUPFAM" id="SSF52047">
    <property type="entry name" value="RNI-like"/>
    <property type="match status" value="1"/>
</dbReference>
<dbReference type="SMART" id="SM00367">
    <property type="entry name" value="LRR_CC"/>
    <property type="match status" value="7"/>
</dbReference>
<dbReference type="EMBL" id="JAMFTS010000005">
    <property type="protein sequence ID" value="KAJ4754422.1"/>
    <property type="molecule type" value="Genomic_DNA"/>
</dbReference>
<dbReference type="InterPro" id="IPR032675">
    <property type="entry name" value="LRR_dom_sf"/>
</dbReference>
<keyword evidence="2" id="KW-1185">Reference proteome</keyword>